<protein>
    <submittedName>
        <fullName evidence="13">Vitamin B12 transporter BtuB</fullName>
    </submittedName>
</protein>
<accession>A0A857JLG4</accession>
<comment type="similarity">
    <text evidence="8 9">Belongs to the TonB-dependent receptor family.</text>
</comment>
<dbReference type="OrthoDB" id="176248at2"/>
<name>A0A857JLG4_9ALTE</name>
<feature type="domain" description="TonB-dependent receptor-like beta-barrel" evidence="11">
    <location>
        <begin position="514"/>
        <end position="943"/>
    </location>
</feature>
<evidence type="ECO:0000256" key="9">
    <source>
        <dbReference type="RuleBase" id="RU003357"/>
    </source>
</evidence>
<evidence type="ECO:0000256" key="5">
    <source>
        <dbReference type="ARBA" id="ARBA00023077"/>
    </source>
</evidence>
<dbReference type="InterPro" id="IPR036942">
    <property type="entry name" value="Beta-barrel_TonB_sf"/>
</dbReference>
<evidence type="ECO:0000256" key="6">
    <source>
        <dbReference type="ARBA" id="ARBA00023136"/>
    </source>
</evidence>
<keyword evidence="2 8" id="KW-0813">Transport</keyword>
<dbReference type="Pfam" id="PF00593">
    <property type="entry name" value="TonB_dep_Rec_b-barrel"/>
    <property type="match status" value="1"/>
</dbReference>
<dbReference type="RefSeq" id="WP_160181067.1">
    <property type="nucleotide sequence ID" value="NZ_CP047656.1"/>
</dbReference>
<evidence type="ECO:0000256" key="3">
    <source>
        <dbReference type="ARBA" id="ARBA00022452"/>
    </source>
</evidence>
<feature type="chain" id="PRO_5032793269" evidence="10">
    <location>
        <begin position="32"/>
        <end position="972"/>
    </location>
</feature>
<dbReference type="InterPro" id="IPR000531">
    <property type="entry name" value="Beta-barrel_TonB"/>
</dbReference>
<evidence type="ECO:0000259" key="11">
    <source>
        <dbReference type="Pfam" id="PF00593"/>
    </source>
</evidence>
<dbReference type="SUPFAM" id="SSF56935">
    <property type="entry name" value="Porins"/>
    <property type="match status" value="1"/>
</dbReference>
<evidence type="ECO:0000313" key="13">
    <source>
        <dbReference type="EMBL" id="QHJ12915.1"/>
    </source>
</evidence>
<evidence type="ECO:0000256" key="2">
    <source>
        <dbReference type="ARBA" id="ARBA00022448"/>
    </source>
</evidence>
<dbReference type="Pfam" id="PF07715">
    <property type="entry name" value="Plug"/>
    <property type="match status" value="1"/>
</dbReference>
<dbReference type="PANTHER" id="PTHR47234">
    <property type="match status" value="1"/>
</dbReference>
<keyword evidence="3 8" id="KW-1134">Transmembrane beta strand</keyword>
<feature type="domain" description="TonB-dependent receptor plug" evidence="12">
    <location>
        <begin position="58"/>
        <end position="171"/>
    </location>
</feature>
<comment type="subcellular location">
    <subcellularLocation>
        <location evidence="1 8">Cell outer membrane</location>
        <topology evidence="1 8">Multi-pass membrane protein</topology>
    </subcellularLocation>
</comment>
<evidence type="ECO:0000256" key="8">
    <source>
        <dbReference type="PROSITE-ProRule" id="PRU01360"/>
    </source>
</evidence>
<dbReference type="Proteomes" id="UP000464524">
    <property type="component" value="Chromosome"/>
</dbReference>
<reference evidence="13 14" key="1">
    <citation type="submission" date="2019-12" db="EMBL/GenBank/DDBJ databases">
        <title>Genome sequencing and assembly of endphytes of Porphyra tenera.</title>
        <authorList>
            <person name="Park J.M."/>
            <person name="Shin R."/>
            <person name="Jo S.H."/>
        </authorList>
    </citation>
    <scope>NUCLEOTIDE SEQUENCE [LARGE SCALE GENOMIC DNA]</scope>
    <source>
        <strain evidence="13 14">GPM4</strain>
    </source>
</reference>
<proteinExistence type="inferred from homology"/>
<dbReference type="InterPro" id="IPR039426">
    <property type="entry name" value="TonB-dep_rcpt-like"/>
</dbReference>
<evidence type="ECO:0000256" key="10">
    <source>
        <dbReference type="SAM" id="SignalP"/>
    </source>
</evidence>
<dbReference type="KEGG" id="pmes:FX988_03173"/>
<evidence type="ECO:0000256" key="1">
    <source>
        <dbReference type="ARBA" id="ARBA00004571"/>
    </source>
</evidence>
<keyword evidence="5 9" id="KW-0798">TonB box</keyword>
<dbReference type="AlphaFoldDB" id="A0A857JLG4"/>
<evidence type="ECO:0000256" key="7">
    <source>
        <dbReference type="ARBA" id="ARBA00023237"/>
    </source>
</evidence>
<keyword evidence="6 8" id="KW-0472">Membrane</keyword>
<dbReference type="Gene3D" id="2.170.130.10">
    <property type="entry name" value="TonB-dependent receptor, plug domain"/>
    <property type="match status" value="1"/>
</dbReference>
<keyword evidence="4 8" id="KW-0812">Transmembrane</keyword>
<dbReference type="EMBL" id="CP047656">
    <property type="protein sequence ID" value="QHJ12915.1"/>
    <property type="molecule type" value="Genomic_DNA"/>
</dbReference>
<evidence type="ECO:0000256" key="4">
    <source>
        <dbReference type="ARBA" id="ARBA00022692"/>
    </source>
</evidence>
<dbReference type="GO" id="GO:0009279">
    <property type="term" value="C:cell outer membrane"/>
    <property type="evidence" value="ECO:0007669"/>
    <property type="project" value="UniProtKB-SubCell"/>
</dbReference>
<evidence type="ECO:0000313" key="14">
    <source>
        <dbReference type="Proteomes" id="UP000464524"/>
    </source>
</evidence>
<dbReference type="Gene3D" id="2.40.170.20">
    <property type="entry name" value="TonB-dependent receptor, beta-barrel domain"/>
    <property type="match status" value="1"/>
</dbReference>
<keyword evidence="10" id="KW-0732">Signal</keyword>
<dbReference type="PROSITE" id="PS52016">
    <property type="entry name" value="TONB_DEPENDENT_REC_3"/>
    <property type="match status" value="1"/>
</dbReference>
<dbReference type="PANTHER" id="PTHR47234:SF2">
    <property type="entry name" value="TONB-DEPENDENT RECEPTOR"/>
    <property type="match status" value="1"/>
</dbReference>
<gene>
    <name evidence="13" type="ORF">FX988_03173</name>
</gene>
<dbReference type="InterPro" id="IPR012910">
    <property type="entry name" value="Plug_dom"/>
</dbReference>
<organism evidence="13 14">
    <name type="scientific">Paraglaciecola mesophila</name>
    <dbReference type="NCBI Taxonomy" id="197222"/>
    <lineage>
        <taxon>Bacteria</taxon>
        <taxon>Pseudomonadati</taxon>
        <taxon>Pseudomonadota</taxon>
        <taxon>Gammaproteobacteria</taxon>
        <taxon>Alteromonadales</taxon>
        <taxon>Alteromonadaceae</taxon>
        <taxon>Paraglaciecola</taxon>
    </lineage>
</organism>
<dbReference type="InterPro" id="IPR037066">
    <property type="entry name" value="Plug_dom_sf"/>
</dbReference>
<keyword evidence="7 8" id="KW-0998">Cell outer membrane</keyword>
<evidence type="ECO:0000259" key="12">
    <source>
        <dbReference type="Pfam" id="PF07715"/>
    </source>
</evidence>
<feature type="signal peptide" evidence="10">
    <location>
        <begin position="1"/>
        <end position="31"/>
    </location>
</feature>
<keyword evidence="14" id="KW-1185">Reference proteome</keyword>
<sequence>MFTKTELAKSIRLAVSLGALSAASFSTLTTAQETPAAEGEALEKISVTGSRIARAELSSPAPVISLSSEEIARFGTPDLGSILAEIPAIAASSSLIGNNNSNEDAGLSAPDLRSLGRDRTLTLVNGIRHVAGAPGSSAIDTGAIPAALIDKVEIITGGASAIYGSDAVSGVINIILKDDFEGFEFNAGVSDSTEGVGTKSHNFSVLAGATSEDGKGNITFFAGKSDIREVLLTDLQQHDYAGTVINPDDGGEDDGIADRFRVPFVGSEMINDFGVINPFGGGPRITFSPDGVGMDQVERINTNSFAFGNFDQAYDTVFFPDNYENYTPAQETVTLASTFRYDFNDNVRMYGDVKYVDKDIRQQFQPAFNFGGLSINVADNPFLDSATRQRLIDGGQDTTVPFSRFFGDLGNRSAANDRELFRVVVGFEGGFELGETVFDYDVFYTHGETKNTRRTLNDVIEDNVTAALDAVIDPATGMAACRSQVPSAQGDDYEDPASVNGGNCVAFNPFGTGNFSAEAADFISGDVLREDEITQDVYGASLSFDTGAFLELPGGAIGVAVGYEYREETSSTITDEFTKAGFYSSAATPDSFGGFDVEEYFIEVSAPLLSDMFLIEELTVDAAYRTADYSHAGNADAWQVGLGWAPIEDLRFRATVSEAVRAPNVTEAFSPVSPGFARVSDPCDADNINEDPDRAANCLALGIPAGFEANDNVSVDTLSGGNTELFSETAESQTIGFVWTPAFIENFSLTVDYYNIEISDAINLVSAQDVADNCVDATGGPDVNFCGQIDRDPTTNDIALVRSGYINAAGFDTDGIEANIRYRTDLSQFDLPGEVRINISATKVLSLDEFEFQTRPDEINVEDGEVGDPSLQWSTSIDYRIDDLNVNWSSRFIDKSALFDVSPGGGSPEDASPNFIDSVWTHDLSAVYYLNDNVSFSAGIRNVFNEVPSGNTFDALYDLIGRRANAGVKVSF</sequence>